<gene>
    <name evidence="1" type="primary">82</name>
    <name evidence="1" type="ORF">PBI_HENDRIX_82</name>
</gene>
<dbReference type="EMBL" id="MH183162">
    <property type="protein sequence ID" value="AWN07753.1"/>
    <property type="molecule type" value="Genomic_DNA"/>
</dbReference>
<organism evidence="1 2">
    <name type="scientific">Microbacterium phage Hendrix</name>
    <dbReference type="NCBI Taxonomy" id="2182341"/>
    <lineage>
        <taxon>Viruses</taxon>
        <taxon>Duplodnaviria</taxon>
        <taxon>Heunggongvirae</taxon>
        <taxon>Uroviricota</taxon>
        <taxon>Caudoviricetes</taxon>
        <taxon>Rogerhendrixvirus</taxon>
        <taxon>Rogerhendrixvirus hendrix</taxon>
    </lineage>
</organism>
<protein>
    <submittedName>
        <fullName evidence="1">Uncharacterized protein</fullName>
    </submittedName>
</protein>
<dbReference type="GeneID" id="54992549"/>
<proteinExistence type="predicted"/>
<name>A0A2U8UUK4_9CAUD</name>
<sequence length="74" mass="8518">MPRVKSTAQLRKMFDIEKRMITHTSAVYDTVCLEEDCTWVHRGWEYRKSALNVGFNHAIIHDDARVAAIVSAAR</sequence>
<reference evidence="2" key="1">
    <citation type="submission" date="2018-04" db="EMBL/GenBank/DDBJ databases">
        <authorList>
            <person name="Go L.Y."/>
            <person name="Mitchell J.A."/>
        </authorList>
    </citation>
    <scope>NUCLEOTIDE SEQUENCE [LARGE SCALE GENOMIC DNA]</scope>
</reference>
<dbReference type="RefSeq" id="YP_009802020.1">
    <property type="nucleotide sequence ID" value="NC_047977.1"/>
</dbReference>
<evidence type="ECO:0000313" key="1">
    <source>
        <dbReference type="EMBL" id="AWN07753.1"/>
    </source>
</evidence>
<keyword evidence="2" id="KW-1185">Reference proteome</keyword>
<accession>A0A2U8UUK4</accession>
<dbReference type="Proteomes" id="UP000247284">
    <property type="component" value="Segment"/>
</dbReference>
<evidence type="ECO:0000313" key="2">
    <source>
        <dbReference type="Proteomes" id="UP000247284"/>
    </source>
</evidence>
<dbReference type="KEGG" id="vg:54992549"/>